<dbReference type="AlphaFoldDB" id="W6A8B4"/>
<accession>W6A8B4</accession>
<feature type="compositionally biased region" description="Basic and acidic residues" evidence="1">
    <location>
        <begin position="223"/>
        <end position="242"/>
    </location>
</feature>
<reference evidence="2 3" key="1">
    <citation type="journal article" date="2014" name="Genome Biol. Evol.">
        <title>Molecular evolution of the substrate utilization strategies and putative virulence factors in mosquito-associated Spiroplasma species.</title>
        <authorList>
            <person name="Chang T.H."/>
            <person name="Lo W.S."/>
            <person name="Ku C."/>
            <person name="Chen L.L."/>
            <person name="Kuo C.H."/>
        </authorList>
    </citation>
    <scope>NUCLEOTIDE SEQUENCE [LARGE SCALE GENOMIC DNA]</scope>
    <source>
        <strain evidence="2">AES-1</strain>
    </source>
</reference>
<organism evidence="2 3">
    <name type="scientific">Spiroplasma culicicola AES-1</name>
    <dbReference type="NCBI Taxonomy" id="1276246"/>
    <lineage>
        <taxon>Bacteria</taxon>
        <taxon>Bacillati</taxon>
        <taxon>Mycoplasmatota</taxon>
        <taxon>Mollicutes</taxon>
        <taxon>Entomoplasmatales</taxon>
        <taxon>Spiroplasmataceae</taxon>
        <taxon>Spiroplasma</taxon>
    </lineage>
</organism>
<sequence>MSQSKENQNLLSDLAKKRLDEIKRSEELMGNSAASQQYFIPKRKDNQEVEIVKKTDESIIKPRKHKNLPFSSEEKTEIQKTFSEVKSDLKEKEKANSKLEKQLIKEGYKISKMVKKTTKKINQMIEKDVDQEDIEKTIELKDNYVDQLKEIHENIKVVNSNYDINMTLKDRRKQIYSNAYNAETERARKLMAMREKGYDGGFNWQNHVEDSEFVQPDKNAGLQERKKTRSWEERIKDHEDDQ</sequence>
<gene>
    <name evidence="2" type="ORF">SCULI_v1c08920</name>
</gene>
<protein>
    <submittedName>
        <fullName evidence="2">Uncharacterized protein</fullName>
    </submittedName>
</protein>
<dbReference type="STRING" id="1276246.SCULI_v1c08920"/>
<proteinExistence type="predicted"/>
<dbReference type="Proteomes" id="UP000019267">
    <property type="component" value="Chromosome"/>
</dbReference>
<dbReference type="HOGENOM" id="CLU_1146619_0_0_14"/>
<evidence type="ECO:0000313" key="2">
    <source>
        <dbReference type="EMBL" id="AHI53232.1"/>
    </source>
</evidence>
<name>W6A8B4_9MOLU</name>
<keyword evidence="3" id="KW-1185">Reference proteome</keyword>
<evidence type="ECO:0000313" key="3">
    <source>
        <dbReference type="Proteomes" id="UP000019267"/>
    </source>
</evidence>
<dbReference type="PATRIC" id="fig|1276246.3.peg.887"/>
<evidence type="ECO:0000256" key="1">
    <source>
        <dbReference type="SAM" id="MobiDB-lite"/>
    </source>
</evidence>
<dbReference type="KEGG" id="scq:SCULI_v1c08920"/>
<dbReference type="OrthoDB" id="389357at2"/>
<dbReference type="EMBL" id="CP006681">
    <property type="protein sequence ID" value="AHI53232.1"/>
    <property type="molecule type" value="Genomic_DNA"/>
</dbReference>
<feature type="region of interest" description="Disordered" evidence="1">
    <location>
        <begin position="213"/>
        <end position="242"/>
    </location>
</feature>
<dbReference type="RefSeq" id="WP_025363455.1">
    <property type="nucleotide sequence ID" value="NZ_CP006681.1"/>
</dbReference>